<evidence type="ECO:0000256" key="2">
    <source>
        <dbReference type="RuleBase" id="RU000461"/>
    </source>
</evidence>
<dbReference type="SUPFAM" id="SSF48264">
    <property type="entry name" value="Cytochrome P450"/>
    <property type="match status" value="1"/>
</dbReference>
<protein>
    <submittedName>
        <fullName evidence="3">Cytochrome P450</fullName>
    </submittedName>
</protein>
<keyword evidence="2" id="KW-0503">Monooxygenase</keyword>
<evidence type="ECO:0000313" key="4">
    <source>
        <dbReference type="Proteomes" id="UP001500325"/>
    </source>
</evidence>
<dbReference type="InterPro" id="IPR001128">
    <property type="entry name" value="Cyt_P450"/>
</dbReference>
<name>A0ABP8XN29_9PSEU</name>
<dbReference type="PANTHER" id="PTHR46696:SF6">
    <property type="entry name" value="P450, PUTATIVE (EUROFUNG)-RELATED"/>
    <property type="match status" value="1"/>
</dbReference>
<sequence length="414" mass="45985">MTAPETRGCPVRADVDPFDAAYLADPYPLLAELREHDPVAYLPVLDMWAVTRHADIDAVFRDPTTFSASIAQDPVFPPAPEAREVLAGFRASPTMSNCDPPKHTRVRRHTARAFSARRIATVEPAIRSRAAELIAAMLREPEPDVVEALTFPLPASMIFTLIGFPPEDTEMLRGWCGNRTAFSWGRPTAEEQTGIARNMVRYWRYCEGFVHARLADPADDYTSDLLRAHLADSEDLSVDEIVNVVYGLSFAGHETTTNLTTNGLRRLLEDGARWEALCADPALVPAAVEEVLRYDTSVIAWRRRTTRPVSVGGVDLPEGARLLLLLGAAGRDPDAHPDPERFDLHREPRPHLAFGKGVHFCLGAPLARLEFRILLELLTAAAPDLELVPGQVLDFSPNVSFRGPRRLRVRRRRG</sequence>
<keyword evidence="2" id="KW-0408">Iron</keyword>
<dbReference type="PANTHER" id="PTHR46696">
    <property type="entry name" value="P450, PUTATIVE (EUROFUNG)-RELATED"/>
    <property type="match status" value="1"/>
</dbReference>
<dbReference type="PROSITE" id="PS00086">
    <property type="entry name" value="CYTOCHROME_P450"/>
    <property type="match status" value="1"/>
</dbReference>
<dbReference type="InterPro" id="IPR002397">
    <property type="entry name" value="Cyt_P450_B"/>
</dbReference>
<evidence type="ECO:0000313" key="3">
    <source>
        <dbReference type="EMBL" id="GAA4711597.1"/>
    </source>
</evidence>
<dbReference type="EMBL" id="BAABIC010000032">
    <property type="protein sequence ID" value="GAA4711597.1"/>
    <property type="molecule type" value="Genomic_DNA"/>
</dbReference>
<keyword evidence="4" id="KW-1185">Reference proteome</keyword>
<dbReference type="Proteomes" id="UP001500325">
    <property type="component" value="Unassembled WGS sequence"/>
</dbReference>
<comment type="caution">
    <text evidence="3">The sequence shown here is derived from an EMBL/GenBank/DDBJ whole genome shotgun (WGS) entry which is preliminary data.</text>
</comment>
<keyword evidence="2" id="KW-0349">Heme</keyword>
<dbReference type="InterPro" id="IPR036396">
    <property type="entry name" value="Cyt_P450_sf"/>
</dbReference>
<dbReference type="PRINTS" id="PR00359">
    <property type="entry name" value="BP450"/>
</dbReference>
<keyword evidence="2" id="KW-0560">Oxidoreductase</keyword>
<gene>
    <name evidence="3" type="ORF">GCM10023215_62470</name>
</gene>
<accession>A0ABP8XN29</accession>
<organism evidence="3 4">
    <name type="scientific">Pseudonocardia yuanmonensis</name>
    <dbReference type="NCBI Taxonomy" id="1095914"/>
    <lineage>
        <taxon>Bacteria</taxon>
        <taxon>Bacillati</taxon>
        <taxon>Actinomycetota</taxon>
        <taxon>Actinomycetes</taxon>
        <taxon>Pseudonocardiales</taxon>
        <taxon>Pseudonocardiaceae</taxon>
        <taxon>Pseudonocardia</taxon>
    </lineage>
</organism>
<dbReference type="InterPro" id="IPR017972">
    <property type="entry name" value="Cyt_P450_CS"/>
</dbReference>
<dbReference type="Pfam" id="PF00067">
    <property type="entry name" value="p450"/>
    <property type="match status" value="1"/>
</dbReference>
<keyword evidence="2" id="KW-0479">Metal-binding</keyword>
<dbReference type="PRINTS" id="PR00385">
    <property type="entry name" value="P450"/>
</dbReference>
<evidence type="ECO:0000256" key="1">
    <source>
        <dbReference type="ARBA" id="ARBA00010617"/>
    </source>
</evidence>
<dbReference type="RefSeq" id="WP_345384391.1">
    <property type="nucleotide sequence ID" value="NZ_BAABIC010000032.1"/>
</dbReference>
<reference evidence="4" key="1">
    <citation type="journal article" date="2019" name="Int. J. Syst. Evol. Microbiol.">
        <title>The Global Catalogue of Microorganisms (GCM) 10K type strain sequencing project: providing services to taxonomists for standard genome sequencing and annotation.</title>
        <authorList>
            <consortium name="The Broad Institute Genomics Platform"/>
            <consortium name="The Broad Institute Genome Sequencing Center for Infectious Disease"/>
            <person name="Wu L."/>
            <person name="Ma J."/>
        </authorList>
    </citation>
    <scope>NUCLEOTIDE SEQUENCE [LARGE SCALE GENOMIC DNA]</scope>
    <source>
        <strain evidence="4">JCM 18055</strain>
    </source>
</reference>
<comment type="similarity">
    <text evidence="1 2">Belongs to the cytochrome P450 family.</text>
</comment>
<proteinExistence type="inferred from homology"/>
<dbReference type="Gene3D" id="1.10.630.10">
    <property type="entry name" value="Cytochrome P450"/>
    <property type="match status" value="1"/>
</dbReference>